<gene>
    <name evidence="1" type="ORF">AVEN_170350_1</name>
</gene>
<keyword evidence="2" id="KW-1185">Reference proteome</keyword>
<evidence type="ECO:0000313" key="1">
    <source>
        <dbReference type="EMBL" id="GBM01302.1"/>
    </source>
</evidence>
<protein>
    <submittedName>
        <fullName evidence="1">Uncharacterized protein</fullName>
    </submittedName>
</protein>
<dbReference type="AlphaFoldDB" id="A0A4Y2CA41"/>
<evidence type="ECO:0000313" key="2">
    <source>
        <dbReference type="Proteomes" id="UP000499080"/>
    </source>
</evidence>
<organism evidence="1 2">
    <name type="scientific">Araneus ventricosus</name>
    <name type="common">Orbweaver spider</name>
    <name type="synonym">Epeira ventricosa</name>
    <dbReference type="NCBI Taxonomy" id="182803"/>
    <lineage>
        <taxon>Eukaryota</taxon>
        <taxon>Metazoa</taxon>
        <taxon>Ecdysozoa</taxon>
        <taxon>Arthropoda</taxon>
        <taxon>Chelicerata</taxon>
        <taxon>Arachnida</taxon>
        <taxon>Araneae</taxon>
        <taxon>Araneomorphae</taxon>
        <taxon>Entelegynae</taxon>
        <taxon>Araneoidea</taxon>
        <taxon>Araneidae</taxon>
        <taxon>Araneus</taxon>
    </lineage>
</organism>
<proteinExistence type="predicted"/>
<sequence length="112" mass="12125">MDSSGLNSISGRTTLPNRKVACFNTTLTDKWLKCVIYGGEDGPNTPCLNMGAKHCPMPRNNPPSCYLQSCAVAIYSMIVATLHCADLRNITSLDSFINITRRSDLALTLSGV</sequence>
<accession>A0A4Y2CA41</accession>
<dbReference type="Proteomes" id="UP000499080">
    <property type="component" value="Unassembled WGS sequence"/>
</dbReference>
<dbReference type="EMBL" id="BGPR01000167">
    <property type="protein sequence ID" value="GBM01302.1"/>
    <property type="molecule type" value="Genomic_DNA"/>
</dbReference>
<name>A0A4Y2CA41_ARAVE</name>
<comment type="caution">
    <text evidence="1">The sequence shown here is derived from an EMBL/GenBank/DDBJ whole genome shotgun (WGS) entry which is preliminary data.</text>
</comment>
<reference evidence="1 2" key="1">
    <citation type="journal article" date="2019" name="Sci. Rep.">
        <title>Orb-weaving spider Araneus ventricosus genome elucidates the spidroin gene catalogue.</title>
        <authorList>
            <person name="Kono N."/>
            <person name="Nakamura H."/>
            <person name="Ohtoshi R."/>
            <person name="Moran D.A.P."/>
            <person name="Shinohara A."/>
            <person name="Yoshida Y."/>
            <person name="Fujiwara M."/>
            <person name="Mori M."/>
            <person name="Tomita M."/>
            <person name="Arakawa K."/>
        </authorList>
    </citation>
    <scope>NUCLEOTIDE SEQUENCE [LARGE SCALE GENOMIC DNA]</scope>
</reference>